<feature type="domain" description="RING-type" evidence="17">
    <location>
        <begin position="119"/>
        <end position="161"/>
    </location>
</feature>
<evidence type="ECO:0000256" key="15">
    <source>
        <dbReference type="SAM" id="MobiDB-lite"/>
    </source>
</evidence>
<keyword evidence="6 16" id="KW-0812">Transmembrane</keyword>
<keyword evidence="5" id="KW-0808">Transferase</keyword>
<dbReference type="PANTHER" id="PTHR46913">
    <property type="entry name" value="RING-H2 FINGER PROTEIN ATL16"/>
    <property type="match status" value="1"/>
</dbReference>
<dbReference type="InterPro" id="IPR001841">
    <property type="entry name" value="Znf_RING"/>
</dbReference>
<dbReference type="InterPro" id="IPR044600">
    <property type="entry name" value="ATL1/ATL16-like"/>
</dbReference>
<evidence type="ECO:0000256" key="12">
    <source>
        <dbReference type="ARBA" id="ARBA00023136"/>
    </source>
</evidence>
<evidence type="ECO:0000313" key="18">
    <source>
        <dbReference type="Proteomes" id="UP001652623"/>
    </source>
</evidence>
<dbReference type="SUPFAM" id="SSF57850">
    <property type="entry name" value="RING/U-box"/>
    <property type="match status" value="1"/>
</dbReference>
<dbReference type="GO" id="GO:0016020">
    <property type="term" value="C:membrane"/>
    <property type="evidence" value="ECO:0007669"/>
    <property type="project" value="UniProtKB-SubCell"/>
</dbReference>
<evidence type="ECO:0000256" key="5">
    <source>
        <dbReference type="ARBA" id="ARBA00022679"/>
    </source>
</evidence>
<keyword evidence="10" id="KW-0862">Zinc</keyword>
<evidence type="ECO:0000256" key="11">
    <source>
        <dbReference type="ARBA" id="ARBA00022989"/>
    </source>
</evidence>
<dbReference type="Proteomes" id="UP001652623">
    <property type="component" value="Chromosome 11"/>
</dbReference>
<feature type="compositionally biased region" description="Low complexity" evidence="15">
    <location>
        <begin position="207"/>
        <end position="217"/>
    </location>
</feature>
<dbReference type="EC" id="2.3.2.27" evidence="4"/>
<dbReference type="AlphaFoldDB" id="A0A6P4BBK8"/>
<feature type="compositionally biased region" description="Low complexity" evidence="15">
    <location>
        <begin position="280"/>
        <end position="298"/>
    </location>
</feature>
<dbReference type="GO" id="GO:0008270">
    <property type="term" value="F:zinc ion binding"/>
    <property type="evidence" value="ECO:0007669"/>
    <property type="project" value="UniProtKB-KW"/>
</dbReference>
<dbReference type="PANTHER" id="PTHR46913:SF1">
    <property type="entry name" value="RING-H2 FINGER PROTEIN ATL16"/>
    <property type="match status" value="1"/>
</dbReference>
<feature type="region of interest" description="Disordered" evidence="15">
    <location>
        <begin position="279"/>
        <end position="312"/>
    </location>
</feature>
<dbReference type="Gene3D" id="3.30.40.10">
    <property type="entry name" value="Zinc/RING finger domain, C3HC4 (zinc finger)"/>
    <property type="match status" value="1"/>
</dbReference>
<comment type="pathway">
    <text evidence="3">Protein modification; protein ubiquitination.</text>
</comment>
<evidence type="ECO:0000256" key="13">
    <source>
        <dbReference type="ARBA" id="ARBA00024209"/>
    </source>
</evidence>
<evidence type="ECO:0000256" key="16">
    <source>
        <dbReference type="SAM" id="Phobius"/>
    </source>
</evidence>
<dbReference type="SMART" id="SM00184">
    <property type="entry name" value="RING"/>
    <property type="match status" value="1"/>
</dbReference>
<feature type="compositionally biased region" description="Low complexity" evidence="15">
    <location>
        <begin position="188"/>
        <end position="197"/>
    </location>
</feature>
<accession>A0A6P4BBK8</accession>
<gene>
    <name evidence="19" type="primary">LOC107433151</name>
</gene>
<dbReference type="InterPro" id="IPR013083">
    <property type="entry name" value="Znf_RING/FYVE/PHD"/>
</dbReference>
<keyword evidence="9" id="KW-0833">Ubl conjugation pathway</keyword>
<dbReference type="FunCoup" id="A0A6P4BBK8">
    <property type="interactions" value="11"/>
</dbReference>
<evidence type="ECO:0000256" key="6">
    <source>
        <dbReference type="ARBA" id="ARBA00022692"/>
    </source>
</evidence>
<comment type="catalytic activity">
    <reaction evidence="1">
        <text>S-ubiquitinyl-[E2 ubiquitin-conjugating enzyme]-L-cysteine + [acceptor protein]-L-lysine = [E2 ubiquitin-conjugating enzyme]-L-cysteine + N(6)-ubiquitinyl-[acceptor protein]-L-lysine.</text>
        <dbReference type="EC" id="2.3.2.27"/>
    </reaction>
</comment>
<dbReference type="Pfam" id="PF13639">
    <property type="entry name" value="zf-RING_2"/>
    <property type="match status" value="1"/>
</dbReference>
<keyword evidence="18" id="KW-1185">Reference proteome</keyword>
<evidence type="ECO:0000256" key="4">
    <source>
        <dbReference type="ARBA" id="ARBA00012483"/>
    </source>
</evidence>
<dbReference type="GO" id="GO:0061630">
    <property type="term" value="F:ubiquitin protein ligase activity"/>
    <property type="evidence" value="ECO:0007669"/>
    <property type="project" value="UniProtKB-EC"/>
</dbReference>
<evidence type="ECO:0000256" key="3">
    <source>
        <dbReference type="ARBA" id="ARBA00004906"/>
    </source>
</evidence>
<dbReference type="GO" id="GO:0016567">
    <property type="term" value="P:protein ubiquitination"/>
    <property type="evidence" value="ECO:0007669"/>
    <property type="project" value="InterPro"/>
</dbReference>
<name>A0A6P4BBK8_ZIZJJ</name>
<keyword evidence="8 14" id="KW-0863">Zinc-finger</keyword>
<dbReference type="KEGG" id="zju:107433151"/>
<keyword evidence="11 16" id="KW-1133">Transmembrane helix</keyword>
<feature type="region of interest" description="Disordered" evidence="15">
    <location>
        <begin position="182"/>
        <end position="220"/>
    </location>
</feature>
<dbReference type="PROSITE" id="PS50089">
    <property type="entry name" value="ZF_RING_2"/>
    <property type="match status" value="1"/>
</dbReference>
<evidence type="ECO:0000259" key="17">
    <source>
        <dbReference type="PROSITE" id="PS50089"/>
    </source>
</evidence>
<evidence type="ECO:0000256" key="10">
    <source>
        <dbReference type="ARBA" id="ARBA00022833"/>
    </source>
</evidence>
<dbReference type="CDD" id="cd16461">
    <property type="entry name" value="RING-H2_EL5-like"/>
    <property type="match status" value="1"/>
</dbReference>
<comment type="similarity">
    <text evidence="13">Belongs to the RING-type zinc finger family. ATL subfamily.</text>
</comment>
<evidence type="ECO:0000256" key="8">
    <source>
        <dbReference type="ARBA" id="ARBA00022771"/>
    </source>
</evidence>
<dbReference type="InParanoid" id="A0A6P4BBK8"/>
<evidence type="ECO:0000256" key="9">
    <source>
        <dbReference type="ARBA" id="ARBA00022786"/>
    </source>
</evidence>
<evidence type="ECO:0000256" key="14">
    <source>
        <dbReference type="PROSITE-ProRule" id="PRU00175"/>
    </source>
</evidence>
<feature type="compositionally biased region" description="Polar residues" evidence="15">
    <location>
        <begin position="250"/>
        <end position="261"/>
    </location>
</feature>
<evidence type="ECO:0000256" key="1">
    <source>
        <dbReference type="ARBA" id="ARBA00000900"/>
    </source>
</evidence>
<feature type="region of interest" description="Disordered" evidence="15">
    <location>
        <begin position="239"/>
        <end position="261"/>
    </location>
</feature>
<keyword evidence="7" id="KW-0479">Metal-binding</keyword>
<evidence type="ECO:0000256" key="7">
    <source>
        <dbReference type="ARBA" id="ARBA00022723"/>
    </source>
</evidence>
<proteinExistence type="inferred from homology"/>
<protein>
    <recommendedName>
        <fullName evidence="4">RING-type E3 ubiquitin transferase</fullName>
        <ecNumber evidence="4">2.3.2.27</ecNumber>
    </recommendedName>
</protein>
<feature type="transmembrane region" description="Helical" evidence="16">
    <location>
        <begin position="33"/>
        <end position="59"/>
    </location>
</feature>
<sequence>MSAEQNPNMDRGLFPESEDFGHGSKGYALSGKIMLSAIVILFFVVILMVCLHLYARWYLLRARRRQLRRNRQRRTHLVFHVDPAAVASTRGLDASVLKSLPVFVYTTSKTDPESNPKECAVCLSEFEENETGRLLPKCNHSFHTDCIDMWFKSHSTCPLCRSPVEPDQEVENRAEVVVTVDEPGVNEPGGSSSGLCSECEEDRTARARSPSAVPSSSFENRRKPMEFVGVSIEVPRRNESFGIADDETRASPSPASQSLRSPISRMLSFKRILSWERRGAVSPSANAASCSSSTAMAESDIERAGTRSDSVS</sequence>
<dbReference type="RefSeq" id="XP_015899891.2">
    <property type="nucleotide sequence ID" value="XM_016044405.4"/>
</dbReference>
<keyword evidence="12 16" id="KW-0472">Membrane</keyword>
<comment type="subcellular location">
    <subcellularLocation>
        <location evidence="2">Membrane</location>
        <topology evidence="2">Single-pass membrane protein</topology>
    </subcellularLocation>
</comment>
<dbReference type="GeneID" id="107433151"/>
<organism evidence="18 19">
    <name type="scientific">Ziziphus jujuba</name>
    <name type="common">Chinese jujube</name>
    <name type="synonym">Ziziphus sativa</name>
    <dbReference type="NCBI Taxonomy" id="326968"/>
    <lineage>
        <taxon>Eukaryota</taxon>
        <taxon>Viridiplantae</taxon>
        <taxon>Streptophyta</taxon>
        <taxon>Embryophyta</taxon>
        <taxon>Tracheophyta</taxon>
        <taxon>Spermatophyta</taxon>
        <taxon>Magnoliopsida</taxon>
        <taxon>eudicotyledons</taxon>
        <taxon>Gunneridae</taxon>
        <taxon>Pentapetalae</taxon>
        <taxon>rosids</taxon>
        <taxon>fabids</taxon>
        <taxon>Rosales</taxon>
        <taxon>Rhamnaceae</taxon>
        <taxon>Paliureae</taxon>
        <taxon>Ziziphus</taxon>
    </lineage>
</organism>
<evidence type="ECO:0000256" key="2">
    <source>
        <dbReference type="ARBA" id="ARBA00004167"/>
    </source>
</evidence>
<evidence type="ECO:0000313" key="19">
    <source>
        <dbReference type="RefSeq" id="XP_015899891.2"/>
    </source>
</evidence>
<reference evidence="19" key="1">
    <citation type="submission" date="2025-08" db="UniProtKB">
        <authorList>
            <consortium name="RefSeq"/>
        </authorList>
    </citation>
    <scope>IDENTIFICATION</scope>
    <source>
        <tissue evidence="19">Seedling</tissue>
    </source>
</reference>